<dbReference type="GO" id="GO:2000022">
    <property type="term" value="P:regulation of jasmonic acid mediated signaling pathway"/>
    <property type="evidence" value="ECO:0007669"/>
    <property type="project" value="TreeGrafter"/>
</dbReference>
<dbReference type="SMART" id="SM00979">
    <property type="entry name" value="TIFY"/>
    <property type="match status" value="1"/>
</dbReference>
<dbReference type="Pfam" id="PF09425">
    <property type="entry name" value="Jas_motif"/>
    <property type="match status" value="1"/>
</dbReference>
<reference evidence="4" key="1">
    <citation type="submission" date="2015-03" db="EMBL/GenBank/DDBJ databases">
        <title>A transcriptome of Araucaria cunninghamii, an australian fine timber species.</title>
        <authorList>
            <person name="Jing Yi C.J.Y."/>
            <person name="Yin San L.Y.S."/>
            <person name="Abdul Karim S.S."/>
            <person name="Wan Azmi N.N."/>
            <person name="Hercus R.R."/>
            <person name="Croft L.L."/>
        </authorList>
    </citation>
    <scope>NUCLEOTIDE SEQUENCE</scope>
    <source>
        <strain evidence="4">MI0301</strain>
        <tissue evidence="4">Leaf</tissue>
    </source>
</reference>
<dbReference type="PROSITE" id="PS51320">
    <property type="entry name" value="TIFY"/>
    <property type="match status" value="1"/>
</dbReference>
<dbReference type="EMBL" id="GCKF01013206">
    <property type="protein sequence ID" value="JAG98984.1"/>
    <property type="molecule type" value="Transcribed_RNA"/>
</dbReference>
<dbReference type="InterPro" id="IPR010399">
    <property type="entry name" value="Tify_dom"/>
</dbReference>
<dbReference type="Pfam" id="PF06200">
    <property type="entry name" value="tify"/>
    <property type="match status" value="1"/>
</dbReference>
<evidence type="ECO:0000313" key="4">
    <source>
        <dbReference type="EMBL" id="JAG98984.1"/>
    </source>
</evidence>
<feature type="compositionally biased region" description="Basic and acidic residues" evidence="2">
    <location>
        <begin position="137"/>
        <end position="147"/>
    </location>
</feature>
<dbReference type="InterPro" id="IPR040390">
    <property type="entry name" value="TIFY/JAZ"/>
</dbReference>
<dbReference type="GO" id="GO:0005634">
    <property type="term" value="C:nucleus"/>
    <property type="evidence" value="ECO:0007669"/>
    <property type="project" value="TreeGrafter"/>
</dbReference>
<evidence type="ECO:0000256" key="2">
    <source>
        <dbReference type="SAM" id="MobiDB-lite"/>
    </source>
</evidence>
<proteinExistence type="inferred from homology"/>
<name>A0A0D6R820_ARACU</name>
<dbReference type="GO" id="GO:0009611">
    <property type="term" value="P:response to wounding"/>
    <property type="evidence" value="ECO:0007669"/>
    <property type="project" value="TreeGrafter"/>
</dbReference>
<dbReference type="PANTHER" id="PTHR33077:SF61">
    <property type="entry name" value="PROTEIN TIFY 3A-RELATED"/>
    <property type="match status" value="1"/>
</dbReference>
<sequence>MAGEELVTIDFMGIHSPKNAKEKCVHDLSWIKPQMVHQVLSLRGLCEEMNGNKDMECSTQKRNVALPSNSIPFGRSAGKQASTKQLTIFYNGTVGVYDVSAEKAKSIFMLASGESCNQRSRSTSPLMSRAISSSAKNENENRADEKPPNFIHPVPPVIEEGQLQKLRTDLPLARKQSLQRFLQKRKDRMTMAAPYSQEDIMSFPPKEELSKNKQRLA</sequence>
<dbReference type="AlphaFoldDB" id="A0A0D6R820"/>
<evidence type="ECO:0000259" key="3">
    <source>
        <dbReference type="PROSITE" id="PS51320"/>
    </source>
</evidence>
<dbReference type="InterPro" id="IPR018467">
    <property type="entry name" value="CCT_CS"/>
</dbReference>
<feature type="region of interest" description="Disordered" evidence="2">
    <location>
        <begin position="194"/>
        <end position="217"/>
    </location>
</feature>
<organism evidence="4">
    <name type="scientific">Araucaria cunninghamii</name>
    <name type="common">Hoop pine</name>
    <name type="synonym">Moreton Bay pine</name>
    <dbReference type="NCBI Taxonomy" id="56994"/>
    <lineage>
        <taxon>Eukaryota</taxon>
        <taxon>Viridiplantae</taxon>
        <taxon>Streptophyta</taxon>
        <taxon>Embryophyta</taxon>
        <taxon>Tracheophyta</taxon>
        <taxon>Spermatophyta</taxon>
        <taxon>Pinopsida</taxon>
        <taxon>Pinidae</taxon>
        <taxon>Conifers II</taxon>
        <taxon>Araucariales</taxon>
        <taxon>Araucariaceae</taxon>
        <taxon>Araucaria</taxon>
    </lineage>
</organism>
<feature type="compositionally biased region" description="Polar residues" evidence="2">
    <location>
        <begin position="117"/>
        <end position="136"/>
    </location>
</feature>
<dbReference type="GO" id="GO:0031347">
    <property type="term" value="P:regulation of defense response"/>
    <property type="evidence" value="ECO:0007669"/>
    <property type="project" value="TreeGrafter"/>
</dbReference>
<feature type="region of interest" description="Disordered" evidence="2">
    <location>
        <begin position="117"/>
        <end position="155"/>
    </location>
</feature>
<comment type="similarity">
    <text evidence="1">Belongs to the TIFY/JAZ family.</text>
</comment>
<feature type="domain" description="Tify" evidence="3">
    <location>
        <begin position="79"/>
        <end position="113"/>
    </location>
</feature>
<evidence type="ECO:0000256" key="1">
    <source>
        <dbReference type="ARBA" id="ARBA00008614"/>
    </source>
</evidence>
<protein>
    <recommendedName>
        <fullName evidence="3">Tify domain-containing protein</fullName>
    </recommendedName>
</protein>
<accession>A0A0D6R820</accession>
<dbReference type="PANTHER" id="PTHR33077">
    <property type="entry name" value="PROTEIN TIFY 4A-RELATED-RELATED"/>
    <property type="match status" value="1"/>
</dbReference>